<comment type="caution">
    <text evidence="1">The sequence shown here is derived from an EMBL/GenBank/DDBJ whole genome shotgun (WGS) entry which is preliminary data.</text>
</comment>
<name>A0ABT1D8Z4_9PROT</name>
<feature type="non-terminal residue" evidence="1">
    <location>
        <position position="1"/>
    </location>
</feature>
<proteinExistence type="predicted"/>
<dbReference type="Pfam" id="PF13432">
    <property type="entry name" value="TPR_16"/>
    <property type="match status" value="1"/>
</dbReference>
<dbReference type="EMBL" id="JAFIRR010000099">
    <property type="protein sequence ID" value="MCO6417659.1"/>
    <property type="molecule type" value="Genomic_DNA"/>
</dbReference>
<dbReference type="Pfam" id="PF14559">
    <property type="entry name" value="TPR_19"/>
    <property type="match status" value="1"/>
</dbReference>
<dbReference type="InterPro" id="IPR011990">
    <property type="entry name" value="TPR-like_helical_dom_sf"/>
</dbReference>
<sequence length="334" mass="35451">RAPGRGVALPLARSQAYAAAEKWPEAEAAARAALAEEANNAPARRQLAALLARGGDAQGAEALLQEGLRSQPQEPLLQQALLGLVNETRGAEAALALADRLGREPAMQPNSRLLKPELLLSLRRPAEAAQAYAALLAAAPSAALALRTAGAWMAAGRPLDAEAVLTNWLQREPGEVEVLNLLAQLDIQAGRTELAAHRLNAVLQRAPTNSVAMNNLAWLLSQQDSPEAIAQARELAERAYFLLPTPETADTLGWVLVRLGEAQRAVPLLRAAVSVSRRGAAQDAGGVYRLAFALRAAGDKAEAQRILTLLLDQVPAFPERGEAERLQAELRASP</sequence>
<evidence type="ECO:0000313" key="1">
    <source>
        <dbReference type="EMBL" id="MCO6417659.1"/>
    </source>
</evidence>
<reference evidence="1 2" key="1">
    <citation type="submission" date="2021-12" db="EMBL/GenBank/DDBJ databases">
        <title>Siccirubricoccus leaddurans sp. nov., a high concentration Zn2+ tolerance bacterium.</title>
        <authorList>
            <person name="Cao Y."/>
        </authorList>
    </citation>
    <scope>NUCLEOTIDE SEQUENCE [LARGE SCALE GENOMIC DNA]</scope>
    <source>
        <strain evidence="1 2">KC 17139</strain>
    </source>
</reference>
<dbReference type="SUPFAM" id="SSF48452">
    <property type="entry name" value="TPR-like"/>
    <property type="match status" value="2"/>
</dbReference>
<evidence type="ECO:0000313" key="2">
    <source>
        <dbReference type="Proteomes" id="UP001523392"/>
    </source>
</evidence>
<dbReference type="Gene3D" id="1.25.40.10">
    <property type="entry name" value="Tetratricopeptide repeat domain"/>
    <property type="match status" value="2"/>
</dbReference>
<organism evidence="1 2">
    <name type="scientific">Siccirubricoccus soli</name>
    <dbReference type="NCBI Taxonomy" id="2899147"/>
    <lineage>
        <taxon>Bacteria</taxon>
        <taxon>Pseudomonadati</taxon>
        <taxon>Pseudomonadota</taxon>
        <taxon>Alphaproteobacteria</taxon>
        <taxon>Acetobacterales</taxon>
        <taxon>Roseomonadaceae</taxon>
        <taxon>Siccirubricoccus</taxon>
    </lineage>
</organism>
<gene>
    <name evidence="1" type="ORF">JYK14_16035</name>
</gene>
<accession>A0ABT1D8Z4</accession>
<dbReference type="Proteomes" id="UP001523392">
    <property type="component" value="Unassembled WGS sequence"/>
</dbReference>
<dbReference type="RefSeq" id="WP_252954295.1">
    <property type="nucleotide sequence ID" value="NZ_JAFIRR010000099.1"/>
</dbReference>
<keyword evidence="2" id="KW-1185">Reference proteome</keyword>
<protein>
    <submittedName>
        <fullName evidence="1">Tetratricopeptide repeat protein</fullName>
    </submittedName>
</protein>